<evidence type="ECO:0000313" key="12">
    <source>
        <dbReference type="Proteomes" id="UP000053259"/>
    </source>
</evidence>
<evidence type="ECO:0000256" key="3">
    <source>
        <dbReference type="ARBA" id="ARBA00012533"/>
    </source>
</evidence>
<dbReference type="EMBL" id="KN847530">
    <property type="protein sequence ID" value="KIW08977.1"/>
    <property type="molecule type" value="Genomic_DNA"/>
</dbReference>
<dbReference type="GO" id="GO:0005634">
    <property type="term" value="C:nucleus"/>
    <property type="evidence" value="ECO:0007669"/>
    <property type="project" value="UniProtKB-SubCell"/>
</dbReference>
<evidence type="ECO:0000256" key="5">
    <source>
        <dbReference type="ARBA" id="ARBA00022603"/>
    </source>
</evidence>
<keyword evidence="4" id="KW-0963">Cytoplasm</keyword>
<dbReference type="InterPro" id="IPR029063">
    <property type="entry name" value="SAM-dependent_MTases_sf"/>
</dbReference>
<dbReference type="GO" id="GO:0032259">
    <property type="term" value="P:methylation"/>
    <property type="evidence" value="ECO:0007669"/>
    <property type="project" value="UniProtKB-KW"/>
</dbReference>
<dbReference type="RefSeq" id="XP_016218846.1">
    <property type="nucleotide sequence ID" value="XM_016353693.1"/>
</dbReference>
<reference evidence="11 12" key="1">
    <citation type="submission" date="2015-01" db="EMBL/GenBank/DDBJ databases">
        <title>The Genome Sequence of Ochroconis gallopava CBS43764.</title>
        <authorList>
            <consortium name="The Broad Institute Genomics Platform"/>
            <person name="Cuomo C."/>
            <person name="de Hoog S."/>
            <person name="Gorbushina A."/>
            <person name="Stielow B."/>
            <person name="Teixiera M."/>
            <person name="Abouelleil A."/>
            <person name="Chapman S.B."/>
            <person name="Priest M."/>
            <person name="Young S.K."/>
            <person name="Wortman J."/>
            <person name="Nusbaum C."/>
            <person name="Birren B."/>
        </authorList>
    </citation>
    <scope>NUCLEOTIDE SEQUENCE [LARGE SCALE GENOMIC DNA]</scope>
    <source>
        <strain evidence="11 12">CBS 43764</strain>
    </source>
</reference>
<evidence type="ECO:0000256" key="7">
    <source>
        <dbReference type="ARBA" id="ARBA00022691"/>
    </source>
</evidence>
<dbReference type="InterPro" id="IPR019410">
    <property type="entry name" value="Methyltransf_16"/>
</dbReference>
<evidence type="ECO:0000256" key="6">
    <source>
        <dbReference type="ARBA" id="ARBA00022679"/>
    </source>
</evidence>
<dbReference type="PANTHER" id="PTHR14614">
    <property type="entry name" value="HEPATOCELLULAR CARCINOMA-ASSOCIATED ANTIGEN"/>
    <property type="match status" value="1"/>
</dbReference>
<dbReference type="Gene3D" id="3.40.50.150">
    <property type="entry name" value="Vaccinia Virus protein VP39"/>
    <property type="match status" value="1"/>
</dbReference>
<dbReference type="GeneID" id="27308858"/>
<feature type="region of interest" description="Disordered" evidence="10">
    <location>
        <begin position="1"/>
        <end position="45"/>
    </location>
</feature>
<evidence type="ECO:0000256" key="1">
    <source>
        <dbReference type="ARBA" id="ARBA00004123"/>
    </source>
</evidence>
<keyword evidence="7" id="KW-0949">S-adenosyl-L-methionine</keyword>
<dbReference type="GO" id="GO:0005737">
    <property type="term" value="C:cytoplasm"/>
    <property type="evidence" value="ECO:0007669"/>
    <property type="project" value="UniProtKB-SubCell"/>
</dbReference>
<feature type="compositionally biased region" description="Polar residues" evidence="10">
    <location>
        <begin position="28"/>
        <end position="41"/>
    </location>
</feature>
<gene>
    <name evidence="11" type="ORF">PV09_00885</name>
</gene>
<evidence type="ECO:0000313" key="11">
    <source>
        <dbReference type="EMBL" id="KIW08977.1"/>
    </source>
</evidence>
<dbReference type="PANTHER" id="PTHR14614:SF39">
    <property type="entry name" value="HISTIDINE PROTEIN METHYLTRANSFERASE 1 HOMOLOG"/>
    <property type="match status" value="1"/>
</dbReference>
<dbReference type="EC" id="2.1.1.85" evidence="3"/>
<dbReference type="FunCoup" id="A0A0D1Z7P8">
    <property type="interactions" value="1577"/>
</dbReference>
<dbReference type="OrthoDB" id="1723750at2759"/>
<keyword evidence="12" id="KW-1185">Reference proteome</keyword>
<comment type="subcellular location">
    <subcellularLocation>
        <location evidence="2">Cytoplasm</location>
    </subcellularLocation>
    <subcellularLocation>
        <location evidence="1">Nucleus</location>
    </subcellularLocation>
</comment>
<evidence type="ECO:0000256" key="4">
    <source>
        <dbReference type="ARBA" id="ARBA00022490"/>
    </source>
</evidence>
<evidence type="ECO:0000256" key="8">
    <source>
        <dbReference type="ARBA" id="ARBA00023242"/>
    </source>
</evidence>
<dbReference type="InParanoid" id="A0A0D1Z7P8"/>
<accession>A0A0D1Z7P8</accession>
<organism evidence="11 12">
    <name type="scientific">Verruconis gallopava</name>
    <dbReference type="NCBI Taxonomy" id="253628"/>
    <lineage>
        <taxon>Eukaryota</taxon>
        <taxon>Fungi</taxon>
        <taxon>Dikarya</taxon>
        <taxon>Ascomycota</taxon>
        <taxon>Pezizomycotina</taxon>
        <taxon>Dothideomycetes</taxon>
        <taxon>Pleosporomycetidae</taxon>
        <taxon>Venturiales</taxon>
        <taxon>Sympoventuriaceae</taxon>
        <taxon>Verruconis</taxon>
    </lineage>
</organism>
<keyword evidence="8" id="KW-0539">Nucleus</keyword>
<dbReference type="HOGENOM" id="CLU_038704_1_0_1"/>
<dbReference type="GO" id="GO:0018064">
    <property type="term" value="F:protein-L-histidine N-tele-methyltransferase activity"/>
    <property type="evidence" value="ECO:0007669"/>
    <property type="project" value="UniProtKB-EC"/>
</dbReference>
<dbReference type="VEuPathDB" id="FungiDB:PV09_00885"/>
<comment type="similarity">
    <text evidence="9">Belongs to the methyltransferase superfamily. METTL18 family.</text>
</comment>
<dbReference type="STRING" id="253628.A0A0D1Z7P8"/>
<protein>
    <recommendedName>
        <fullName evidence="3">protein-histidine N-methyltransferase</fullName>
        <ecNumber evidence="3">2.1.1.85</ecNumber>
    </recommendedName>
</protein>
<keyword evidence="6" id="KW-0808">Transferase</keyword>
<evidence type="ECO:0000256" key="2">
    <source>
        <dbReference type="ARBA" id="ARBA00004496"/>
    </source>
</evidence>
<dbReference type="Proteomes" id="UP000053259">
    <property type="component" value="Unassembled WGS sequence"/>
</dbReference>
<sequence>MSFSFGFEDDDDIESTDTSKQNAPVPKNTKSTQNEGQSTSAPEIARSHKIEDLLSSLPSKIAYSFVEIESPKGRKVKLPRRELFDIRLQLMAEDDGDENEQVSLDESDIRTNVYEGGYKSWECSFDLAKLLLDRGPRKDLDDLCRVDHVVELGCGTSIPSLILFHYAITEGLGIYFTLTDYNASVLRLVTLPNLLLTWASTLPATDTPFSPESPNPLKEAHDNGDLEITPELVEAFLSALRGQGITINLISGSWSPSRPFLSLIPTAPEMNILCLASETIYSPAALVSFTEALIGILKQVRMGKGIVAAKKMYFGVGGSVDAFKIECRERQAVAYEIENHNIDLGQHGGVRRSLVEVQML</sequence>
<keyword evidence="5" id="KW-0489">Methyltransferase</keyword>
<dbReference type="AlphaFoldDB" id="A0A0D1Z7P8"/>
<proteinExistence type="inferred from homology"/>
<evidence type="ECO:0000256" key="9">
    <source>
        <dbReference type="ARBA" id="ARBA00038126"/>
    </source>
</evidence>
<name>A0A0D1Z7P8_9PEZI</name>
<evidence type="ECO:0000256" key="10">
    <source>
        <dbReference type="SAM" id="MobiDB-lite"/>
    </source>
</evidence>